<comment type="cofactor">
    <cofactor evidence="1">
        <name>FMN</name>
        <dbReference type="ChEBI" id="CHEBI:58210"/>
    </cofactor>
</comment>
<dbReference type="CDD" id="cd02137">
    <property type="entry name" value="MhqN-like"/>
    <property type="match status" value="1"/>
</dbReference>
<sequence>MHVIINHYKKGVSYMKDLSLKQAIESRHSIKEFNPDITISHEIMEEMITLATKAPSSINLQPWRFVVVESDESKAAIRDHVHFNTRQLDTSSAFVLVLSDNNHKNDLDRIMQQNVKEGYMDQNIKDENTKVIQQLLDQTPDESMYTQGMMDSAMAAMQFMLVAKDYGFDTNPIGGFDRGAVLQALNIDGGRYTPVMFIAIGIAAKEHYPSSRYDVSEIVTYNFSETGVIGKKKGF</sequence>
<gene>
    <name evidence="5" type="ORF">BHX94_10240</name>
</gene>
<dbReference type="PANTHER" id="PTHR43673:SF10">
    <property type="entry name" value="NADH DEHYDROGENASE_NAD(P)H NITROREDUCTASE XCC3605-RELATED"/>
    <property type="match status" value="1"/>
</dbReference>
<dbReference type="AlphaFoldDB" id="A0A328A3W6"/>
<organism evidence="5 6">
    <name type="scientific">Macrococcoides bohemicum</name>
    <dbReference type="NCBI Taxonomy" id="1903056"/>
    <lineage>
        <taxon>Bacteria</taxon>
        <taxon>Bacillati</taxon>
        <taxon>Bacillota</taxon>
        <taxon>Bacilli</taxon>
        <taxon>Bacillales</taxon>
        <taxon>Staphylococcaceae</taxon>
        <taxon>Macrococcoides</taxon>
    </lineage>
</organism>
<evidence type="ECO:0000256" key="3">
    <source>
        <dbReference type="ARBA" id="ARBA00023002"/>
    </source>
</evidence>
<proteinExistence type="inferred from homology"/>
<comment type="similarity">
    <text evidence="2">Belongs to the nitroreductase family.</text>
</comment>
<dbReference type="Pfam" id="PF00881">
    <property type="entry name" value="Nitroreductase"/>
    <property type="match status" value="1"/>
</dbReference>
<evidence type="ECO:0000259" key="4">
    <source>
        <dbReference type="Pfam" id="PF00881"/>
    </source>
</evidence>
<evidence type="ECO:0000256" key="2">
    <source>
        <dbReference type="ARBA" id="ARBA00007118"/>
    </source>
</evidence>
<feature type="domain" description="Nitroreductase" evidence="4">
    <location>
        <begin position="24"/>
        <end position="201"/>
    </location>
</feature>
<dbReference type="InterPro" id="IPR000415">
    <property type="entry name" value="Nitroreductase-like"/>
</dbReference>
<dbReference type="Proteomes" id="UP000249579">
    <property type="component" value="Unassembled WGS sequence"/>
</dbReference>
<accession>A0A328A3W6</accession>
<dbReference type="PANTHER" id="PTHR43673">
    <property type="entry name" value="NAD(P)H NITROREDUCTASE YDGI-RELATED"/>
    <property type="match status" value="1"/>
</dbReference>
<dbReference type="GO" id="GO:0016491">
    <property type="term" value="F:oxidoreductase activity"/>
    <property type="evidence" value="ECO:0007669"/>
    <property type="project" value="UniProtKB-KW"/>
</dbReference>
<evidence type="ECO:0000256" key="1">
    <source>
        <dbReference type="ARBA" id="ARBA00001917"/>
    </source>
</evidence>
<dbReference type="Gene3D" id="3.40.109.10">
    <property type="entry name" value="NADH Oxidase"/>
    <property type="match status" value="1"/>
</dbReference>
<comment type="caution">
    <text evidence="5">The sequence shown here is derived from an EMBL/GenBank/DDBJ whole genome shotgun (WGS) entry which is preliminary data.</text>
</comment>
<evidence type="ECO:0000313" key="5">
    <source>
        <dbReference type="EMBL" id="RAK48564.1"/>
    </source>
</evidence>
<protein>
    <submittedName>
        <fullName evidence="5">Nitroreductase family protein</fullName>
    </submittedName>
</protein>
<dbReference type="EMBL" id="PZJG01000008">
    <property type="protein sequence ID" value="RAK48564.1"/>
    <property type="molecule type" value="Genomic_DNA"/>
</dbReference>
<dbReference type="SUPFAM" id="SSF55469">
    <property type="entry name" value="FMN-dependent nitroreductase-like"/>
    <property type="match status" value="1"/>
</dbReference>
<dbReference type="InterPro" id="IPR029479">
    <property type="entry name" value="Nitroreductase"/>
</dbReference>
<name>A0A328A3W6_9STAP</name>
<reference evidence="5 6" key="1">
    <citation type="journal article" date="2018" name="Front. Microbiol.">
        <title>Description and Comparative Genomics of Macrococcus caseolyticus subsp. hominis subsp. nov., Macrococcus goetzii sp. nov., Macrococcus epidermidis sp. nov., and Macrococcus bohemicus sp. nov., Novel Macrococci From Human Clinical Material With Virulence Potential and Suspected Uptake of Foreign DNA by Natural Transformation.</title>
        <authorList>
            <person name="Maslanova I."/>
            <person name="Wertheimer Z."/>
            <person name="Sedlacek I."/>
            <person name="Svec P."/>
            <person name="Indrakova A."/>
            <person name="Kovarovic V."/>
            <person name="Schumann P."/>
            <person name="Sproer C."/>
            <person name="Kralova S."/>
            <person name="Sedo O."/>
            <person name="Kristofova L."/>
            <person name="Vrbovska V."/>
            <person name="Fuzik T."/>
            <person name="Petras P."/>
            <person name="Zdrahal Z."/>
            <person name="Ruzickova V."/>
            <person name="Doskar J."/>
            <person name="Pantucek R."/>
        </authorList>
    </citation>
    <scope>NUCLEOTIDE SEQUENCE [LARGE SCALE GENOMIC DNA]</scope>
    <source>
        <strain evidence="5 6">03/115</strain>
    </source>
</reference>
<evidence type="ECO:0000313" key="6">
    <source>
        <dbReference type="Proteomes" id="UP000249579"/>
    </source>
</evidence>
<keyword evidence="3" id="KW-0560">Oxidoreductase</keyword>
<dbReference type="OrthoDB" id="9782629at2"/>